<name>A0A0A9BWD6_ARUDO</name>
<accession>A0A0A9BWD6</accession>
<evidence type="ECO:0000313" key="1">
    <source>
        <dbReference type="EMBL" id="JAD68379.1"/>
    </source>
</evidence>
<protein>
    <submittedName>
        <fullName evidence="1">Uncharacterized protein</fullName>
    </submittedName>
</protein>
<dbReference type="AlphaFoldDB" id="A0A0A9BWD6"/>
<reference evidence="1" key="1">
    <citation type="submission" date="2014-09" db="EMBL/GenBank/DDBJ databases">
        <authorList>
            <person name="Magalhaes I.L.F."/>
            <person name="Oliveira U."/>
            <person name="Santos F.R."/>
            <person name="Vidigal T.H.D.A."/>
            <person name="Brescovit A.D."/>
            <person name="Santos A.J."/>
        </authorList>
    </citation>
    <scope>NUCLEOTIDE SEQUENCE</scope>
    <source>
        <tissue evidence="1">Shoot tissue taken approximately 20 cm above the soil surface</tissue>
    </source>
</reference>
<proteinExistence type="predicted"/>
<reference evidence="1" key="2">
    <citation type="journal article" date="2015" name="Data Brief">
        <title>Shoot transcriptome of the giant reed, Arundo donax.</title>
        <authorList>
            <person name="Barrero R.A."/>
            <person name="Guerrero F.D."/>
            <person name="Moolhuijzen P."/>
            <person name="Goolsby J.A."/>
            <person name="Tidwell J."/>
            <person name="Bellgard S.E."/>
            <person name="Bellgard M.I."/>
        </authorList>
    </citation>
    <scope>NUCLEOTIDE SEQUENCE</scope>
    <source>
        <tissue evidence="1">Shoot tissue taken approximately 20 cm above the soil surface</tissue>
    </source>
</reference>
<organism evidence="1">
    <name type="scientific">Arundo donax</name>
    <name type="common">Giant reed</name>
    <name type="synonym">Donax arundinaceus</name>
    <dbReference type="NCBI Taxonomy" id="35708"/>
    <lineage>
        <taxon>Eukaryota</taxon>
        <taxon>Viridiplantae</taxon>
        <taxon>Streptophyta</taxon>
        <taxon>Embryophyta</taxon>
        <taxon>Tracheophyta</taxon>
        <taxon>Spermatophyta</taxon>
        <taxon>Magnoliopsida</taxon>
        <taxon>Liliopsida</taxon>
        <taxon>Poales</taxon>
        <taxon>Poaceae</taxon>
        <taxon>PACMAD clade</taxon>
        <taxon>Arundinoideae</taxon>
        <taxon>Arundineae</taxon>
        <taxon>Arundo</taxon>
    </lineage>
</organism>
<sequence length="66" mass="7345">MDYHLQQETTLLLLCANFHWAAINISSIPAANDDATSLCAFTRADYVHNSTLQAGQQEHRLTLSGR</sequence>
<dbReference type="EMBL" id="GBRH01229516">
    <property type="protein sequence ID" value="JAD68379.1"/>
    <property type="molecule type" value="Transcribed_RNA"/>
</dbReference>